<dbReference type="SUPFAM" id="SSF46600">
    <property type="entry name" value="C-terminal UvrC-binding domain of UvrB"/>
    <property type="match status" value="1"/>
</dbReference>
<evidence type="ECO:0000313" key="3">
    <source>
        <dbReference type="Proteomes" id="UP000377798"/>
    </source>
</evidence>
<dbReference type="PROSITE" id="PS50151">
    <property type="entry name" value="UVR"/>
    <property type="match status" value="1"/>
</dbReference>
<comment type="caution">
    <text evidence="2">The sequence shown here is derived from an EMBL/GenBank/DDBJ whole genome shotgun (WGS) entry which is preliminary data.</text>
</comment>
<dbReference type="InterPro" id="IPR025542">
    <property type="entry name" value="YacH"/>
</dbReference>
<organism evidence="2 3">
    <name type="scientific">Urinicoccus massiliensis</name>
    <dbReference type="NCBI Taxonomy" id="1723382"/>
    <lineage>
        <taxon>Bacteria</taxon>
        <taxon>Bacillati</taxon>
        <taxon>Bacillota</taxon>
        <taxon>Tissierellia</taxon>
        <taxon>Tissierellales</taxon>
        <taxon>Peptoniphilaceae</taxon>
        <taxon>Urinicoccus</taxon>
    </lineage>
</organism>
<feature type="domain" description="UVR" evidence="1">
    <location>
        <begin position="132"/>
        <end position="167"/>
    </location>
</feature>
<dbReference type="RefSeq" id="WP_131748164.1">
    <property type="nucleotide sequence ID" value="NZ_CAACYI010000001.1"/>
</dbReference>
<proteinExistence type="predicted"/>
<name>A0A8H2QX63_9FIRM</name>
<dbReference type="GO" id="GO:0008270">
    <property type="term" value="F:zinc ion binding"/>
    <property type="evidence" value="ECO:0007669"/>
    <property type="project" value="TreeGrafter"/>
</dbReference>
<dbReference type="PANTHER" id="PTHR38430">
    <property type="entry name" value="PROTEIN-ARGININE KINASE ACTIVATOR PROTEIN"/>
    <property type="match status" value="1"/>
</dbReference>
<evidence type="ECO:0000259" key="1">
    <source>
        <dbReference type="PROSITE" id="PS50151"/>
    </source>
</evidence>
<dbReference type="PIRSF" id="PIRSF015034">
    <property type="entry name" value="YacH"/>
    <property type="match status" value="1"/>
</dbReference>
<dbReference type="InterPro" id="IPR001943">
    <property type="entry name" value="UVR_dom"/>
</dbReference>
<evidence type="ECO:0000313" key="2">
    <source>
        <dbReference type="EMBL" id="VFB15747.1"/>
    </source>
</evidence>
<dbReference type="Proteomes" id="UP000377798">
    <property type="component" value="Unassembled WGS sequence"/>
</dbReference>
<dbReference type="Gene3D" id="4.10.860.10">
    <property type="entry name" value="UVR domain"/>
    <property type="match status" value="1"/>
</dbReference>
<dbReference type="EMBL" id="CAACYI010000001">
    <property type="protein sequence ID" value="VFB15747.1"/>
    <property type="molecule type" value="Genomic_DNA"/>
</dbReference>
<dbReference type="AlphaFoldDB" id="A0A8H2QX63"/>
<dbReference type="GO" id="GO:0005507">
    <property type="term" value="F:copper ion binding"/>
    <property type="evidence" value="ECO:0007669"/>
    <property type="project" value="TreeGrafter"/>
</dbReference>
<sequence length="172" mass="19819">MLCQHCHEKPAVISYLVTREGQQKEMQVCQDCLEELMKEDLGISKTMDEGLGGVLSAMLQMMIQDPGEEARGRECPHCHTSWKDFKDTGRLGCSQCYQAFAPDLNKIIKQFHGQDHHQGEIPRSFQEEVYRDRKIMDLKAQLDRAVEEENYEQAADLRDQINGLKEQAHESH</sequence>
<protein>
    <submittedName>
        <fullName evidence="2">Uncharacterized protein with conserved CXXC pairs</fullName>
    </submittedName>
</protein>
<dbReference type="Pfam" id="PF02151">
    <property type="entry name" value="UVR"/>
    <property type="match status" value="1"/>
</dbReference>
<dbReference type="InterPro" id="IPR036876">
    <property type="entry name" value="UVR_dom_sf"/>
</dbReference>
<accession>A0A8H2QX63</accession>
<dbReference type="PANTHER" id="PTHR38430:SF1">
    <property type="entry name" value="PROTEIN-ARGININE KINASE ACTIVATOR PROTEIN"/>
    <property type="match status" value="1"/>
</dbReference>
<dbReference type="GO" id="GO:0050897">
    <property type="term" value="F:cobalt ion binding"/>
    <property type="evidence" value="ECO:0007669"/>
    <property type="project" value="TreeGrafter"/>
</dbReference>
<keyword evidence="3" id="KW-1185">Reference proteome</keyword>
<dbReference type="GO" id="GO:1990170">
    <property type="term" value="P:stress response to cadmium ion"/>
    <property type="evidence" value="ECO:0007669"/>
    <property type="project" value="TreeGrafter"/>
</dbReference>
<dbReference type="GO" id="GO:0046870">
    <property type="term" value="F:cadmium ion binding"/>
    <property type="evidence" value="ECO:0007669"/>
    <property type="project" value="TreeGrafter"/>
</dbReference>
<dbReference type="GO" id="GO:1990169">
    <property type="term" value="P:stress response to copper ion"/>
    <property type="evidence" value="ECO:0007669"/>
    <property type="project" value="TreeGrafter"/>
</dbReference>
<gene>
    <name evidence="2" type="ORF">NCTC13150_00250</name>
</gene>
<reference evidence="2 3" key="1">
    <citation type="submission" date="2019-02" db="EMBL/GenBank/DDBJ databases">
        <authorList>
            <consortium name="Pathogen Informatics"/>
        </authorList>
    </citation>
    <scope>NUCLEOTIDE SEQUENCE [LARGE SCALE GENOMIC DNA]</scope>
    <source>
        <strain evidence="2 3">3012STDY7089603</strain>
    </source>
</reference>